<organism evidence="2">
    <name type="scientific">Pseudo-nitzschia delicatissima</name>
    <dbReference type="NCBI Taxonomy" id="44447"/>
    <lineage>
        <taxon>Eukaryota</taxon>
        <taxon>Sar</taxon>
        <taxon>Stramenopiles</taxon>
        <taxon>Ochrophyta</taxon>
        <taxon>Bacillariophyta</taxon>
        <taxon>Bacillariophyceae</taxon>
        <taxon>Bacillariophycidae</taxon>
        <taxon>Bacillariales</taxon>
        <taxon>Bacillariaceae</taxon>
        <taxon>Pseudo-nitzschia</taxon>
    </lineage>
</organism>
<dbReference type="EMBL" id="HBFG01001325">
    <property type="protein sequence ID" value="CAD8729510.1"/>
    <property type="molecule type" value="Transcribed_RNA"/>
</dbReference>
<dbReference type="AlphaFoldDB" id="A0A7S0TBU8"/>
<protein>
    <submittedName>
        <fullName evidence="2">Uncharacterized protein</fullName>
    </submittedName>
</protein>
<gene>
    <name evidence="2" type="ORF">PDEL0327_LOCUS1003</name>
</gene>
<feature type="region of interest" description="Disordered" evidence="1">
    <location>
        <begin position="1"/>
        <end position="21"/>
    </location>
</feature>
<sequence length="165" mass="17322">MSSYLKKSTTTKKAMPKKEPLIEVKPVEKPVEAPVEVPPEPMKLDAAEAVYGKAKGILAWGKSVPVVGFFVGTSEAVAGKALGVVGTDLSALDTKIEGELTKFDAGVLTPAISAIAKILMGVAGKSEETFKPIIMALMKPLGFLIKSEASEETPEAHTETPEVTA</sequence>
<proteinExistence type="predicted"/>
<accession>A0A7S0TBU8</accession>
<feature type="compositionally biased region" description="Low complexity" evidence="1">
    <location>
        <begin position="1"/>
        <end position="13"/>
    </location>
</feature>
<evidence type="ECO:0000313" key="2">
    <source>
        <dbReference type="EMBL" id="CAD8729510.1"/>
    </source>
</evidence>
<evidence type="ECO:0000256" key="1">
    <source>
        <dbReference type="SAM" id="MobiDB-lite"/>
    </source>
</evidence>
<name>A0A7S0TBU8_9STRA</name>
<reference evidence="2" key="1">
    <citation type="submission" date="2021-01" db="EMBL/GenBank/DDBJ databases">
        <authorList>
            <person name="Corre E."/>
            <person name="Pelletier E."/>
            <person name="Niang G."/>
            <person name="Scheremetjew M."/>
            <person name="Finn R."/>
            <person name="Kale V."/>
            <person name="Holt S."/>
            <person name="Cochrane G."/>
            <person name="Meng A."/>
            <person name="Brown T."/>
            <person name="Cohen L."/>
        </authorList>
    </citation>
    <scope>NUCLEOTIDE SEQUENCE</scope>
    <source>
        <strain evidence="2">B596</strain>
    </source>
</reference>